<dbReference type="NCBIfam" id="TIGR04183">
    <property type="entry name" value="Por_Secre_tail"/>
    <property type="match status" value="1"/>
</dbReference>
<organism evidence="5">
    <name type="scientific">hydrothermal vent metagenome</name>
    <dbReference type="NCBI Taxonomy" id="652676"/>
    <lineage>
        <taxon>unclassified sequences</taxon>
        <taxon>metagenomes</taxon>
        <taxon>ecological metagenomes</taxon>
    </lineage>
</organism>
<proteinExistence type="predicted"/>
<dbReference type="PROSITE" id="PS51470">
    <property type="entry name" value="FG_GAP"/>
    <property type="match status" value="1"/>
</dbReference>
<dbReference type="PANTHER" id="PTHR36220:SF1">
    <property type="entry name" value="GAMMA TUBULIN COMPLEX COMPONENT C-TERMINAL DOMAIN-CONTAINING PROTEIN"/>
    <property type="match status" value="1"/>
</dbReference>
<evidence type="ECO:0000256" key="1">
    <source>
        <dbReference type="ARBA" id="ARBA00022729"/>
    </source>
</evidence>
<dbReference type="InterPro" id="IPR028994">
    <property type="entry name" value="Integrin_alpha_N"/>
</dbReference>
<dbReference type="InterPro" id="IPR011043">
    <property type="entry name" value="Gal_Oxase/kelch_b-propeller"/>
</dbReference>
<accession>A0A3B0U9J1</accession>
<protein>
    <recommendedName>
        <fullName evidence="4">Secretion system C-terminal sorting domain-containing protein</fullName>
    </recommendedName>
</protein>
<dbReference type="SMART" id="SM00191">
    <property type="entry name" value="Int_alpha"/>
    <property type="match status" value="4"/>
</dbReference>
<reference evidence="5" key="1">
    <citation type="submission" date="2018-06" db="EMBL/GenBank/DDBJ databases">
        <authorList>
            <person name="Zhirakovskaya E."/>
        </authorList>
    </citation>
    <scope>NUCLEOTIDE SEQUENCE</scope>
</reference>
<dbReference type="InterPro" id="IPR013517">
    <property type="entry name" value="FG-GAP"/>
</dbReference>
<dbReference type="EMBL" id="UOES01000180">
    <property type="protein sequence ID" value="VAW27098.1"/>
    <property type="molecule type" value="Genomic_DNA"/>
</dbReference>
<dbReference type="InterPro" id="IPR013519">
    <property type="entry name" value="Int_alpha_beta-p"/>
</dbReference>
<keyword evidence="2" id="KW-0677">Repeat</keyword>
<gene>
    <name evidence="5" type="ORF">MNBD_BACTEROID06-1858</name>
</gene>
<dbReference type="Pfam" id="PF14312">
    <property type="entry name" value="FG-GAP_2"/>
    <property type="match status" value="6"/>
</dbReference>
<evidence type="ECO:0000259" key="4">
    <source>
        <dbReference type="Pfam" id="PF18962"/>
    </source>
</evidence>
<dbReference type="SUPFAM" id="SSF50965">
    <property type="entry name" value="Galactose oxidase, central domain"/>
    <property type="match status" value="1"/>
</dbReference>
<sequence length="901" mass="99553">SGEIYLYKREAENWSAQLELAILKSSDQLPGDGFGFSLDIKGDIVLAGSPYDDVSFSEDGSAYLFNKPISGWVDMTETAKLTSISADHNNNFGSSVSIGEDYVVVGAPREDGGGWGIGAAYIYERPVSGWASATESAKLTASDGDLEFNVGVAVEANGNYVYVGANYKYSSGSVYVFSKTGANWVNSTEIEKITNPGNPARSRFGYSIATRSSQLLLGDSENGGSIEIYETSNGSWTDLEHISQLSQAFETSYWDRFGEAVAIEGNIAVVGASSDDLVNYNAGIAYVFELTNGTWINIARLSVSDGERGDYFGRSVDIKGGLIIVGSPGVDDPLSDLYDVGAVYTYVKPQNGWVDMTETQKITLQDPESRDNFGNSVAIGLDFIVVGQNDKGCLGCSGSVLVYHIEENNNIATVEKIVLEGDEVGFKVKADGDVIVMSKQSGRNGRVFIIEKDENNSWEAPVVTNLYNGSASFGYNIDINGTSIAVGSPLPYTDNGVKSGVYVFTRKTEKWSDLDMDTIVYENPEPDKYYLFGGDVALSSNHLLISADYGSYGDKDSSQVWRVRREGEFWSNQDSIVKLKNDNLDYIEAHFNNSLAVDSNLAFVGSYRADVYKEDDSGIVYFYDLEAPMPSFEEKRYVDDGSYSLRVIFNESVLNIENIGVLSFETTDCTVTSVSKISENEILLQLELANLDSFKIALLPNIVYDTDGNPNYGLLTNILAPLISFEPKDYSNGNSYKVSMFLSESIIDNNNLNFEFFETQNCDITSIIKENNREFTIEVEIIETDSFKIELKPNSLFSENENPNRASKFTDYAIILSTENDSKQTFKYYPNPVLERLLIEFTHSSPRLITIINSLGIKNYEIETDEELVELDFSNYSKGVYIIEVHSPDTSERFKIVNSSH</sequence>
<dbReference type="AlphaFoldDB" id="A0A3B0U9J1"/>
<dbReference type="Gene3D" id="2.130.10.130">
    <property type="entry name" value="Integrin alpha, N-terminal"/>
    <property type="match status" value="2"/>
</dbReference>
<evidence type="ECO:0000313" key="5">
    <source>
        <dbReference type="EMBL" id="VAW27098.1"/>
    </source>
</evidence>
<dbReference type="InterPro" id="IPR026444">
    <property type="entry name" value="Secre_tail"/>
</dbReference>
<evidence type="ECO:0000256" key="2">
    <source>
        <dbReference type="ARBA" id="ARBA00022737"/>
    </source>
</evidence>
<evidence type="ECO:0000256" key="3">
    <source>
        <dbReference type="ARBA" id="ARBA00023180"/>
    </source>
</evidence>
<feature type="domain" description="Secretion system C-terminal sorting" evidence="4">
    <location>
        <begin position="829"/>
        <end position="892"/>
    </location>
</feature>
<name>A0A3B0U9J1_9ZZZZ</name>
<dbReference type="Pfam" id="PF18962">
    <property type="entry name" value="Por_Secre_tail"/>
    <property type="match status" value="1"/>
</dbReference>
<keyword evidence="3" id="KW-0325">Glycoprotein</keyword>
<dbReference type="PANTHER" id="PTHR36220">
    <property type="entry name" value="UNNAMED PRODUCT"/>
    <property type="match status" value="1"/>
</dbReference>
<keyword evidence="1" id="KW-0732">Signal</keyword>
<feature type="non-terminal residue" evidence="5">
    <location>
        <position position="1"/>
    </location>
</feature>